<feature type="compositionally biased region" description="Basic and acidic residues" evidence="1">
    <location>
        <begin position="121"/>
        <end position="132"/>
    </location>
</feature>
<dbReference type="Proteomes" id="UP000287502">
    <property type="component" value="Chromosome"/>
</dbReference>
<organism evidence="3 4">
    <name type="scientific">Geovibrio thiophilus</name>
    <dbReference type="NCBI Taxonomy" id="139438"/>
    <lineage>
        <taxon>Bacteria</taxon>
        <taxon>Pseudomonadati</taxon>
        <taxon>Deferribacterota</taxon>
        <taxon>Deferribacteres</taxon>
        <taxon>Deferribacterales</taxon>
        <taxon>Geovibrionaceae</taxon>
        <taxon>Geovibrio</taxon>
    </lineage>
</organism>
<sequence length="141" mass="14379">MKICFPVSQDKGLESRVYGHFGSAPAFIVADSETNTVSMVNNADSQHVHGACNPALALAGKSIDAVVVGGIGAGAISKLNSLSTKVYQAVGGTVKDNLEAFRNGTLTELGSASCTTGHSHGQHEHDHGHGHGEGNGCGCTH</sequence>
<keyword evidence="4" id="KW-1185">Reference proteome</keyword>
<dbReference type="SUPFAM" id="SSF53146">
    <property type="entry name" value="Nitrogenase accessory factor-like"/>
    <property type="match status" value="1"/>
</dbReference>
<evidence type="ECO:0000313" key="3">
    <source>
        <dbReference type="EMBL" id="QAR32367.1"/>
    </source>
</evidence>
<evidence type="ECO:0000259" key="2">
    <source>
        <dbReference type="Pfam" id="PF02579"/>
    </source>
</evidence>
<dbReference type="InterPro" id="IPR003731">
    <property type="entry name" value="Di-Nase_FeMo-co_biosynth"/>
</dbReference>
<dbReference type="PANTHER" id="PTHR42983:SF1">
    <property type="entry name" value="IRON-MOLYBDENUM PROTEIN"/>
    <property type="match status" value="1"/>
</dbReference>
<dbReference type="CDD" id="cd00851">
    <property type="entry name" value="MTH1175"/>
    <property type="match status" value="1"/>
</dbReference>
<dbReference type="EMBL" id="CP035108">
    <property type="protein sequence ID" value="QAR32367.1"/>
    <property type="molecule type" value="Genomic_DNA"/>
</dbReference>
<dbReference type="RefSeq" id="WP_128465654.1">
    <property type="nucleotide sequence ID" value="NZ_CP035108.1"/>
</dbReference>
<dbReference type="PANTHER" id="PTHR42983">
    <property type="entry name" value="DINITROGENASE IRON-MOLYBDENUM COFACTOR PROTEIN-RELATED"/>
    <property type="match status" value="1"/>
</dbReference>
<gene>
    <name evidence="3" type="ORF">EP073_02820</name>
</gene>
<accession>A0A410JVY3</accession>
<proteinExistence type="predicted"/>
<dbReference type="OrthoDB" id="9807451at2"/>
<feature type="domain" description="Dinitrogenase iron-molybdenum cofactor biosynthesis" evidence="2">
    <location>
        <begin position="14"/>
        <end position="102"/>
    </location>
</feature>
<evidence type="ECO:0000313" key="4">
    <source>
        <dbReference type="Proteomes" id="UP000287502"/>
    </source>
</evidence>
<feature type="region of interest" description="Disordered" evidence="1">
    <location>
        <begin position="113"/>
        <end position="141"/>
    </location>
</feature>
<protein>
    <submittedName>
        <fullName evidence="3">Diguanylate cyclase</fullName>
    </submittedName>
</protein>
<dbReference type="KEGG" id="gtl:EP073_02820"/>
<reference evidence="3 4" key="1">
    <citation type="submission" date="2019-01" db="EMBL/GenBank/DDBJ databases">
        <title>Geovibrio thiophilus DSM 11263, complete genome.</title>
        <authorList>
            <person name="Spring S."/>
            <person name="Bunk B."/>
            <person name="Sproer C."/>
        </authorList>
    </citation>
    <scope>NUCLEOTIDE SEQUENCE [LARGE SCALE GENOMIC DNA]</scope>
    <source>
        <strain evidence="3 4">DSM 11263</strain>
    </source>
</reference>
<dbReference type="InterPro" id="IPR033913">
    <property type="entry name" value="MTH1175_dom"/>
</dbReference>
<evidence type="ECO:0000256" key="1">
    <source>
        <dbReference type="SAM" id="MobiDB-lite"/>
    </source>
</evidence>
<dbReference type="Gene3D" id="3.30.420.130">
    <property type="entry name" value="Dinitrogenase iron-molybdenum cofactor biosynthesis domain"/>
    <property type="match status" value="1"/>
</dbReference>
<dbReference type="AlphaFoldDB" id="A0A410JVY3"/>
<dbReference type="InterPro" id="IPR036105">
    <property type="entry name" value="DiNase_FeMo-co_biosyn_sf"/>
</dbReference>
<dbReference type="Pfam" id="PF02579">
    <property type="entry name" value="Nitro_FeMo-Co"/>
    <property type="match status" value="1"/>
</dbReference>
<name>A0A410JVY3_9BACT</name>